<evidence type="ECO:0000313" key="7">
    <source>
        <dbReference type="EMBL" id="MCL7035678.1"/>
    </source>
</evidence>
<reference evidence="7" key="1">
    <citation type="submission" date="2022-03" db="EMBL/GenBank/DDBJ databases">
        <title>A functionally conserved STORR gene fusion in Papaver species that diverged 16.8 million years ago.</title>
        <authorList>
            <person name="Catania T."/>
        </authorList>
    </citation>
    <scope>NUCLEOTIDE SEQUENCE</scope>
    <source>
        <strain evidence="7">S-191538</strain>
    </source>
</reference>
<evidence type="ECO:0000313" key="8">
    <source>
        <dbReference type="Proteomes" id="UP001177140"/>
    </source>
</evidence>
<sequence>MEKANQYSGEFLAGCEGSVTVTGYDHMKEMKAFDDTKAGVKGVVDAGPLAKIPRIFVRPEDEIAKDEPLFTPSTSDINENSTFETPVIDLQGVYDQQRHKEIISEIRHASETRGVFQLINHGIPQSVMEEMMNGVKRFHQQDVQVKMPLYSRDPTKKVVYFNTTYHFHKARYAEWKDSLVCRMLSPDPINPEDLPETTRDIMLEYTRHMVNLGDILIELLSEGLRLDAHHLKGLDCTKNLIHIGHYYPACPEPELTLGGGKHSDPTFFTILLQDEIGGLQFLHQNHWVGVTPVPGALLVNIGDLLQVISNDRFKSVEHRVVANLTGPRISMASFFTGSRASTKVYGPLKELISDENDGTSYDRPLYKDITVREYSDVYYSKGLNVLSHFKL</sequence>
<dbReference type="EMBL" id="JAJJMA010159648">
    <property type="protein sequence ID" value="MCL7035678.1"/>
    <property type="molecule type" value="Genomic_DNA"/>
</dbReference>
<evidence type="ECO:0000256" key="5">
    <source>
        <dbReference type="RuleBase" id="RU003682"/>
    </source>
</evidence>
<evidence type="ECO:0000256" key="3">
    <source>
        <dbReference type="ARBA" id="ARBA00023002"/>
    </source>
</evidence>
<proteinExistence type="inferred from homology"/>
<evidence type="ECO:0000256" key="4">
    <source>
        <dbReference type="ARBA" id="ARBA00023004"/>
    </source>
</evidence>
<dbReference type="FunFam" id="2.60.120.330:FF:000005">
    <property type="entry name" value="1-aminocyclopropane-1-carboxylate oxidase homolog 1"/>
    <property type="match status" value="1"/>
</dbReference>
<dbReference type="PANTHER" id="PTHR10209:SF859">
    <property type="entry name" value="OS03G0690500 PROTEIN"/>
    <property type="match status" value="1"/>
</dbReference>
<feature type="domain" description="Fe2OG dioxygenase" evidence="6">
    <location>
        <begin position="237"/>
        <end position="337"/>
    </location>
</feature>
<dbReference type="PANTHER" id="PTHR10209">
    <property type="entry name" value="OXIDOREDUCTASE, 2OG-FE II OXYGENASE FAMILY PROTEIN"/>
    <property type="match status" value="1"/>
</dbReference>
<organism evidence="7 8">
    <name type="scientific">Papaver nudicaule</name>
    <name type="common">Iceland poppy</name>
    <dbReference type="NCBI Taxonomy" id="74823"/>
    <lineage>
        <taxon>Eukaryota</taxon>
        <taxon>Viridiplantae</taxon>
        <taxon>Streptophyta</taxon>
        <taxon>Embryophyta</taxon>
        <taxon>Tracheophyta</taxon>
        <taxon>Spermatophyta</taxon>
        <taxon>Magnoliopsida</taxon>
        <taxon>Ranunculales</taxon>
        <taxon>Papaveraceae</taxon>
        <taxon>Papaveroideae</taxon>
        <taxon>Papaver</taxon>
    </lineage>
</organism>
<dbReference type="InterPro" id="IPR044861">
    <property type="entry name" value="IPNS-like_FE2OG_OXY"/>
</dbReference>
<dbReference type="Proteomes" id="UP001177140">
    <property type="component" value="Unassembled WGS sequence"/>
</dbReference>
<name>A0AA41SJZ7_PAPNU</name>
<dbReference type="GO" id="GO:0046872">
    <property type="term" value="F:metal ion binding"/>
    <property type="evidence" value="ECO:0007669"/>
    <property type="project" value="UniProtKB-KW"/>
</dbReference>
<dbReference type="GO" id="GO:0051213">
    <property type="term" value="F:dioxygenase activity"/>
    <property type="evidence" value="ECO:0007669"/>
    <property type="project" value="UniProtKB-ARBA"/>
</dbReference>
<dbReference type="AlphaFoldDB" id="A0AA41SJZ7"/>
<keyword evidence="3 5" id="KW-0560">Oxidoreductase</keyword>
<evidence type="ECO:0000259" key="6">
    <source>
        <dbReference type="PROSITE" id="PS51471"/>
    </source>
</evidence>
<evidence type="ECO:0000256" key="2">
    <source>
        <dbReference type="ARBA" id="ARBA00022723"/>
    </source>
</evidence>
<keyword evidence="4 5" id="KW-0408">Iron</keyword>
<protein>
    <recommendedName>
        <fullName evidence="6">Fe2OG dioxygenase domain-containing protein</fullName>
    </recommendedName>
</protein>
<dbReference type="Pfam" id="PF14226">
    <property type="entry name" value="DIOX_N"/>
    <property type="match status" value="1"/>
</dbReference>
<keyword evidence="2 5" id="KW-0479">Metal-binding</keyword>
<dbReference type="Pfam" id="PF03171">
    <property type="entry name" value="2OG-FeII_Oxy"/>
    <property type="match status" value="1"/>
</dbReference>
<keyword evidence="8" id="KW-1185">Reference proteome</keyword>
<dbReference type="SUPFAM" id="SSF51197">
    <property type="entry name" value="Clavaminate synthase-like"/>
    <property type="match status" value="1"/>
</dbReference>
<dbReference type="InterPro" id="IPR027443">
    <property type="entry name" value="IPNS-like_sf"/>
</dbReference>
<dbReference type="Gene3D" id="2.60.120.330">
    <property type="entry name" value="B-lactam Antibiotic, Isopenicillin N Synthase, Chain"/>
    <property type="match status" value="1"/>
</dbReference>
<accession>A0AA41SJZ7</accession>
<gene>
    <name evidence="7" type="ORF">MKW94_024813</name>
</gene>
<dbReference type="PROSITE" id="PS51471">
    <property type="entry name" value="FE2OG_OXY"/>
    <property type="match status" value="1"/>
</dbReference>
<evidence type="ECO:0000256" key="1">
    <source>
        <dbReference type="ARBA" id="ARBA00008056"/>
    </source>
</evidence>
<comment type="similarity">
    <text evidence="1 5">Belongs to the iron/ascorbate-dependent oxidoreductase family.</text>
</comment>
<dbReference type="InterPro" id="IPR005123">
    <property type="entry name" value="Oxoglu/Fe-dep_dioxygenase_dom"/>
</dbReference>
<dbReference type="InterPro" id="IPR026992">
    <property type="entry name" value="DIOX_N"/>
</dbReference>
<comment type="caution">
    <text evidence="7">The sequence shown here is derived from an EMBL/GenBank/DDBJ whole genome shotgun (WGS) entry which is preliminary data.</text>
</comment>